<dbReference type="SMART" id="SM00966">
    <property type="entry name" value="SpoVT_AbrB"/>
    <property type="match status" value="1"/>
</dbReference>
<accession>Q0G202</accession>
<dbReference type="Proteomes" id="UP000004310">
    <property type="component" value="Unassembled WGS sequence"/>
</dbReference>
<evidence type="ECO:0000256" key="1">
    <source>
        <dbReference type="PROSITE-ProRule" id="PRU01076"/>
    </source>
</evidence>
<dbReference type="HOGENOM" id="CLU_158484_2_1_5"/>
<keyword evidence="1" id="KW-0238">DNA-binding</keyword>
<feature type="domain" description="SpoVT-AbrB" evidence="2">
    <location>
        <begin position="1"/>
        <end position="47"/>
    </location>
</feature>
<dbReference type="RefSeq" id="WP_007065445.1">
    <property type="nucleotide sequence ID" value="NZ_DS022272.1"/>
</dbReference>
<dbReference type="PROSITE" id="PS51740">
    <property type="entry name" value="SPOVT_ABRB"/>
    <property type="match status" value="1"/>
</dbReference>
<dbReference type="GO" id="GO:0003677">
    <property type="term" value="F:DNA binding"/>
    <property type="evidence" value="ECO:0007669"/>
    <property type="project" value="UniProtKB-UniRule"/>
</dbReference>
<dbReference type="InterPro" id="IPR007159">
    <property type="entry name" value="SpoVT-AbrB_dom"/>
</dbReference>
<comment type="caution">
    <text evidence="3">The sequence shown here is derived from an EMBL/GenBank/DDBJ whole genome shotgun (WGS) entry which is preliminary data.</text>
</comment>
<name>Q0G202_9HYPH</name>
<protein>
    <recommendedName>
        <fullName evidence="2">SpoVT-AbrB domain-containing protein</fullName>
    </recommendedName>
</protein>
<dbReference type="STRING" id="217511.GCA_001463845_02230"/>
<evidence type="ECO:0000259" key="2">
    <source>
        <dbReference type="PROSITE" id="PS51740"/>
    </source>
</evidence>
<proteinExistence type="predicted"/>
<gene>
    <name evidence="3" type="ORF">FP2506_01475</name>
</gene>
<evidence type="ECO:0000313" key="3">
    <source>
        <dbReference type="EMBL" id="EAU41396.1"/>
    </source>
</evidence>
<evidence type="ECO:0000313" key="4">
    <source>
        <dbReference type="Proteomes" id="UP000004310"/>
    </source>
</evidence>
<sequence length="85" mass="9297">MPRLSITARGQLTLRREILRHLGLEPGQKVEASLRPDGAVELKAAPREGSIHAFIGSLKDQTKGRRLSVEEMNEVIADGAADNPR</sequence>
<reference evidence="3 4" key="1">
    <citation type="journal article" date="2010" name="J. Bacteriol.">
        <title>Genome sequence of Fulvimarina pelagi HTCC2506T, a Mn(II)-oxidizing alphaproteobacterium possessing an aerobic anoxygenic photosynthetic gene cluster and Xanthorhodopsin.</title>
        <authorList>
            <person name="Kang I."/>
            <person name="Oh H.M."/>
            <person name="Lim S.I."/>
            <person name="Ferriera S."/>
            <person name="Giovannoni S.J."/>
            <person name="Cho J.C."/>
        </authorList>
    </citation>
    <scope>NUCLEOTIDE SEQUENCE [LARGE SCALE GENOMIC DNA]</scope>
    <source>
        <strain evidence="3 4">HTCC2506</strain>
    </source>
</reference>
<keyword evidence="4" id="KW-1185">Reference proteome</keyword>
<dbReference type="AlphaFoldDB" id="Q0G202"/>
<dbReference type="eggNOG" id="COG2002">
    <property type="taxonomic scope" value="Bacteria"/>
</dbReference>
<dbReference type="EMBL" id="AATP01000003">
    <property type="protein sequence ID" value="EAU41396.1"/>
    <property type="molecule type" value="Genomic_DNA"/>
</dbReference>
<organism evidence="3 4">
    <name type="scientific">Fulvimarina pelagi HTCC2506</name>
    <dbReference type="NCBI Taxonomy" id="314231"/>
    <lineage>
        <taxon>Bacteria</taxon>
        <taxon>Pseudomonadati</taxon>
        <taxon>Pseudomonadota</taxon>
        <taxon>Alphaproteobacteria</taxon>
        <taxon>Hyphomicrobiales</taxon>
        <taxon>Aurantimonadaceae</taxon>
        <taxon>Fulvimarina</taxon>
    </lineage>
</organism>